<protein>
    <submittedName>
        <fullName evidence="1">Uncharacterized protein</fullName>
    </submittedName>
</protein>
<comment type="caution">
    <text evidence="1">The sequence shown here is derived from an EMBL/GenBank/DDBJ whole genome shotgun (WGS) entry which is preliminary data.</text>
</comment>
<keyword evidence="2" id="KW-1185">Reference proteome</keyword>
<sequence>MCTCGVGFCYCLVTKCTRGEMGSPRTEALKSGNSCVYVVLLAIMSFPMSMSLPEKHPEVTATEEMAMAEDTSVRRAVGTDTLRCCPAHGIGPRGGYNMW</sequence>
<organism evidence="1 2">
    <name type="scientific">Portunus trituberculatus</name>
    <name type="common">Swimming crab</name>
    <name type="synonym">Neptunus trituberculatus</name>
    <dbReference type="NCBI Taxonomy" id="210409"/>
    <lineage>
        <taxon>Eukaryota</taxon>
        <taxon>Metazoa</taxon>
        <taxon>Ecdysozoa</taxon>
        <taxon>Arthropoda</taxon>
        <taxon>Crustacea</taxon>
        <taxon>Multicrustacea</taxon>
        <taxon>Malacostraca</taxon>
        <taxon>Eumalacostraca</taxon>
        <taxon>Eucarida</taxon>
        <taxon>Decapoda</taxon>
        <taxon>Pleocyemata</taxon>
        <taxon>Brachyura</taxon>
        <taxon>Eubrachyura</taxon>
        <taxon>Portunoidea</taxon>
        <taxon>Portunidae</taxon>
        <taxon>Portuninae</taxon>
        <taxon>Portunus</taxon>
    </lineage>
</organism>
<evidence type="ECO:0000313" key="1">
    <source>
        <dbReference type="EMBL" id="MPC75494.1"/>
    </source>
</evidence>
<proteinExistence type="predicted"/>
<dbReference type="EMBL" id="VSRR010041260">
    <property type="protein sequence ID" value="MPC75494.1"/>
    <property type="molecule type" value="Genomic_DNA"/>
</dbReference>
<dbReference type="Proteomes" id="UP000324222">
    <property type="component" value="Unassembled WGS sequence"/>
</dbReference>
<dbReference type="AlphaFoldDB" id="A0A5B7I3Z6"/>
<name>A0A5B7I3Z6_PORTR</name>
<accession>A0A5B7I3Z6</accession>
<evidence type="ECO:0000313" key="2">
    <source>
        <dbReference type="Proteomes" id="UP000324222"/>
    </source>
</evidence>
<reference evidence="1 2" key="1">
    <citation type="submission" date="2019-05" db="EMBL/GenBank/DDBJ databases">
        <title>Another draft genome of Portunus trituberculatus and its Hox gene families provides insights of decapod evolution.</title>
        <authorList>
            <person name="Jeong J.-H."/>
            <person name="Song I."/>
            <person name="Kim S."/>
            <person name="Choi T."/>
            <person name="Kim D."/>
            <person name="Ryu S."/>
            <person name="Kim W."/>
        </authorList>
    </citation>
    <scope>NUCLEOTIDE SEQUENCE [LARGE SCALE GENOMIC DNA]</scope>
    <source>
        <tissue evidence="1">Muscle</tissue>
    </source>
</reference>
<gene>
    <name evidence="1" type="ORF">E2C01_069885</name>
</gene>